<feature type="compositionally biased region" description="Pro residues" evidence="1">
    <location>
        <begin position="162"/>
        <end position="172"/>
    </location>
</feature>
<sequence>MTQYPRGDYGQDVRPGVDAARLWAGGVATAVVAALVAFVGLLIARGLFEVPVLAPKGDGIWGNASTTTYAIAAAVAALLATGLMHLLSVATPAPGQFFGWIMVLVTLIAVVLPLTLTVERSAKIATAAINLVIRLVIALVVSSMAANARTLHRHKTGRREPPPPTRQWPQQPPSSYYDS</sequence>
<keyword evidence="4" id="KW-1185">Reference proteome</keyword>
<feature type="transmembrane region" description="Helical" evidence="2">
    <location>
        <begin position="68"/>
        <end position="90"/>
    </location>
</feature>
<dbReference type="AlphaFoldDB" id="A0A2A9G1T5"/>
<evidence type="ECO:0000313" key="3">
    <source>
        <dbReference type="EMBL" id="PFG56822.1"/>
    </source>
</evidence>
<protein>
    <submittedName>
        <fullName evidence="3">Uncharacterized protein</fullName>
    </submittedName>
</protein>
<dbReference type="Proteomes" id="UP000243542">
    <property type="component" value="Unassembled WGS sequence"/>
</dbReference>
<feature type="region of interest" description="Disordered" evidence="1">
    <location>
        <begin position="151"/>
        <end position="179"/>
    </location>
</feature>
<keyword evidence="2" id="KW-0472">Membrane</keyword>
<reference evidence="3 4" key="1">
    <citation type="submission" date="2017-10" db="EMBL/GenBank/DDBJ databases">
        <title>Sequencing the genomes of 1000 actinobacteria strains.</title>
        <authorList>
            <person name="Klenk H.-P."/>
        </authorList>
    </citation>
    <scope>NUCLEOTIDE SEQUENCE [LARGE SCALE GENOMIC DNA]</scope>
    <source>
        <strain evidence="3 4">DSM 46092</strain>
    </source>
</reference>
<evidence type="ECO:0000256" key="2">
    <source>
        <dbReference type="SAM" id="Phobius"/>
    </source>
</evidence>
<evidence type="ECO:0000256" key="1">
    <source>
        <dbReference type="SAM" id="MobiDB-lite"/>
    </source>
</evidence>
<comment type="caution">
    <text evidence="3">The sequence shown here is derived from an EMBL/GenBank/DDBJ whole genome shotgun (WGS) entry which is preliminary data.</text>
</comment>
<proteinExistence type="predicted"/>
<evidence type="ECO:0000313" key="4">
    <source>
        <dbReference type="Proteomes" id="UP000243542"/>
    </source>
</evidence>
<dbReference type="EMBL" id="PDJK01000001">
    <property type="protein sequence ID" value="PFG56822.1"/>
    <property type="molecule type" value="Genomic_DNA"/>
</dbReference>
<accession>A0A2A9G1T5</accession>
<feature type="transmembrane region" description="Helical" evidence="2">
    <location>
        <begin position="21"/>
        <end position="48"/>
    </location>
</feature>
<feature type="transmembrane region" description="Helical" evidence="2">
    <location>
        <begin position="124"/>
        <end position="146"/>
    </location>
</feature>
<dbReference type="Pfam" id="PF19545">
    <property type="entry name" value="DUF6069"/>
    <property type="match status" value="1"/>
</dbReference>
<keyword evidence="2" id="KW-0812">Transmembrane</keyword>
<dbReference type="InterPro" id="IPR045713">
    <property type="entry name" value="DUF6069"/>
</dbReference>
<gene>
    <name evidence="3" type="ORF">ATK36_0353</name>
</gene>
<dbReference type="RefSeq" id="WP_098509521.1">
    <property type="nucleotide sequence ID" value="NZ_JBIAKZ010000019.1"/>
</dbReference>
<organism evidence="3 4">
    <name type="scientific">Amycolatopsis sulphurea</name>
    <dbReference type="NCBI Taxonomy" id="76022"/>
    <lineage>
        <taxon>Bacteria</taxon>
        <taxon>Bacillati</taxon>
        <taxon>Actinomycetota</taxon>
        <taxon>Actinomycetes</taxon>
        <taxon>Pseudonocardiales</taxon>
        <taxon>Pseudonocardiaceae</taxon>
        <taxon>Amycolatopsis</taxon>
    </lineage>
</organism>
<name>A0A2A9G1T5_9PSEU</name>
<feature type="transmembrane region" description="Helical" evidence="2">
    <location>
        <begin position="97"/>
        <end position="118"/>
    </location>
</feature>
<keyword evidence="2" id="KW-1133">Transmembrane helix</keyword>